<evidence type="ECO:0000313" key="1">
    <source>
        <dbReference type="EMBL" id="CUN33109.1"/>
    </source>
</evidence>
<protein>
    <submittedName>
        <fullName evidence="3">DUF3244 domain-containing protein</fullName>
    </submittedName>
    <submittedName>
        <fullName evidence="1">Protein of uncharacterized function (DUF3244)</fullName>
    </submittedName>
</protein>
<dbReference type="EMBL" id="CP051672">
    <property type="protein sequence ID" value="QJE29665.1"/>
    <property type="molecule type" value="Genomic_DNA"/>
</dbReference>
<evidence type="ECO:0000313" key="2">
    <source>
        <dbReference type="EMBL" id="OUP17964.1"/>
    </source>
</evidence>
<dbReference type="EMBL" id="CYXP01000014">
    <property type="protein sequence ID" value="CUN33109.1"/>
    <property type="molecule type" value="Genomic_DNA"/>
</dbReference>
<evidence type="ECO:0000313" key="3">
    <source>
        <dbReference type="EMBL" id="QJE29665.1"/>
    </source>
</evidence>
<dbReference type="Proteomes" id="UP000195950">
    <property type="component" value="Unassembled WGS sequence"/>
</dbReference>
<dbReference type="Gene3D" id="2.60.40.3080">
    <property type="match status" value="1"/>
</dbReference>
<evidence type="ECO:0000313" key="5">
    <source>
        <dbReference type="Proteomes" id="UP000195950"/>
    </source>
</evidence>
<dbReference type="InterPro" id="IPR021638">
    <property type="entry name" value="DUF3244"/>
</dbReference>
<reference evidence="1 4" key="1">
    <citation type="submission" date="2015-09" db="EMBL/GenBank/DDBJ databases">
        <authorList>
            <consortium name="Pathogen Informatics"/>
        </authorList>
    </citation>
    <scope>NUCLEOTIDE SEQUENCE [LARGE SCALE GENOMIC DNA]</scope>
    <source>
        <strain evidence="1 4">2789STDY5608872</strain>
    </source>
</reference>
<dbReference type="RefSeq" id="WP_005863867.1">
    <property type="nucleotide sequence ID" value="NZ_BAABYH010000001.1"/>
</dbReference>
<dbReference type="Pfam" id="PF11589">
    <property type="entry name" value="DUF3244"/>
    <property type="match status" value="1"/>
</dbReference>
<gene>
    <name evidence="2" type="ORF">B5F32_12955</name>
    <name evidence="1" type="ORF">ERS852429_04268</name>
    <name evidence="3" type="ORF">HHO38_15780</name>
</gene>
<dbReference type="AlphaFoldDB" id="A0A173W004"/>
<reference evidence="3 6" key="4">
    <citation type="submission" date="2020-04" db="EMBL/GenBank/DDBJ databases">
        <title>Complete Genomes and Methylome analysis of CBBP consortium that reverse antibiotic-induced susceptibility to vancomycin-resistant Enterococcus faecium infection.</title>
        <authorList>
            <person name="Fomenkov A."/>
            <person name="Zhang Z."/>
            <person name="Pamer E."/>
            <person name="Roberts R.J."/>
        </authorList>
    </citation>
    <scope>NUCLEOTIDE SEQUENCE [LARGE SCALE GENOMIC DNA]</scope>
    <source>
        <strain evidence="6">CBBP</strain>
        <strain evidence="3">CBBP-1</strain>
    </source>
</reference>
<evidence type="ECO:0000313" key="6">
    <source>
        <dbReference type="Proteomes" id="UP000501982"/>
    </source>
</evidence>
<dbReference type="Proteomes" id="UP000501982">
    <property type="component" value="Chromosome"/>
</dbReference>
<accession>A0A173W004</accession>
<evidence type="ECO:0000313" key="4">
    <source>
        <dbReference type="Proteomes" id="UP000095591"/>
    </source>
</evidence>
<proteinExistence type="predicted"/>
<sequence>MNKHLLTLLIICLGIFLPQVVLGDTVPTEGTWGKERYRSIIPNPPTVSIDGNLLSIHFIDALDDLTVQVVNEQGAILYNEVVSGEAGECVSISLDQAGTGCFYLVLEHRLGQLTGDFIIQNN</sequence>
<organism evidence="1 4">
    <name type="scientific">Parabacteroides distasonis</name>
    <dbReference type="NCBI Taxonomy" id="823"/>
    <lineage>
        <taxon>Bacteria</taxon>
        <taxon>Pseudomonadati</taxon>
        <taxon>Bacteroidota</taxon>
        <taxon>Bacteroidia</taxon>
        <taxon>Bacteroidales</taxon>
        <taxon>Tannerellaceae</taxon>
        <taxon>Parabacteroides</taxon>
    </lineage>
</organism>
<dbReference type="Proteomes" id="UP000095591">
    <property type="component" value="Unassembled WGS sequence"/>
</dbReference>
<name>A0A173W004_PARDI</name>
<dbReference type="EMBL" id="NFJX01000011">
    <property type="protein sequence ID" value="OUP17964.1"/>
    <property type="molecule type" value="Genomic_DNA"/>
</dbReference>
<reference evidence="2" key="3">
    <citation type="journal article" date="2018" name="BMC Genomics">
        <title>Whole genome sequencing and function prediction of 133 gut anaerobes isolated from chicken caecum in pure cultures.</title>
        <authorList>
            <person name="Medvecky M."/>
            <person name="Cejkova D."/>
            <person name="Polansky O."/>
            <person name="Karasova D."/>
            <person name="Kubasova T."/>
            <person name="Cizek A."/>
            <person name="Rychlik I."/>
        </authorList>
    </citation>
    <scope>NUCLEOTIDE SEQUENCE</scope>
    <source>
        <strain evidence="2">An199</strain>
    </source>
</reference>
<reference evidence="5" key="2">
    <citation type="submission" date="2017-04" db="EMBL/GenBank/DDBJ databases">
        <title>Function of individual gut microbiota members based on whole genome sequencing of pure cultures obtained from chicken caecum.</title>
        <authorList>
            <person name="Medvecky M."/>
            <person name="Cejkova D."/>
            <person name="Polansky O."/>
            <person name="Karasova D."/>
            <person name="Kubasova T."/>
            <person name="Cizek A."/>
            <person name="Rychlik I."/>
        </authorList>
    </citation>
    <scope>NUCLEOTIDE SEQUENCE [LARGE SCALE GENOMIC DNA]</scope>
    <source>
        <strain evidence="5">An199</strain>
    </source>
</reference>